<comment type="caution">
    <text evidence="2">The sequence shown here is derived from an EMBL/GenBank/DDBJ whole genome shotgun (WGS) entry which is preliminary data.</text>
</comment>
<dbReference type="EMBL" id="BMOD01000020">
    <property type="protein sequence ID" value="GGJ49622.1"/>
    <property type="molecule type" value="Genomic_DNA"/>
</dbReference>
<dbReference type="Gene3D" id="3.40.30.10">
    <property type="entry name" value="Glutaredoxin"/>
    <property type="match status" value="1"/>
</dbReference>
<dbReference type="SUPFAM" id="SSF52833">
    <property type="entry name" value="Thioredoxin-like"/>
    <property type="match status" value="1"/>
</dbReference>
<reference evidence="3" key="1">
    <citation type="journal article" date="2019" name="Int. J. Syst. Evol. Microbiol.">
        <title>The Global Catalogue of Microorganisms (GCM) 10K type strain sequencing project: providing services to taxonomists for standard genome sequencing and annotation.</title>
        <authorList>
            <consortium name="The Broad Institute Genomics Platform"/>
            <consortium name="The Broad Institute Genome Sequencing Center for Infectious Disease"/>
            <person name="Wu L."/>
            <person name="Ma J."/>
        </authorList>
    </citation>
    <scope>NUCLEOTIDE SEQUENCE [LARGE SCALE GENOMIC DNA]</scope>
    <source>
        <strain evidence="3">JCM 14370</strain>
    </source>
</reference>
<keyword evidence="3" id="KW-1185">Reference proteome</keyword>
<accession>A0ABQ2DA10</accession>
<evidence type="ECO:0000259" key="1">
    <source>
        <dbReference type="Pfam" id="PF13462"/>
    </source>
</evidence>
<organism evidence="2 3">
    <name type="scientific">Deinococcus roseus</name>
    <dbReference type="NCBI Taxonomy" id="392414"/>
    <lineage>
        <taxon>Bacteria</taxon>
        <taxon>Thermotogati</taxon>
        <taxon>Deinococcota</taxon>
        <taxon>Deinococci</taxon>
        <taxon>Deinococcales</taxon>
        <taxon>Deinococcaceae</taxon>
        <taxon>Deinococcus</taxon>
    </lineage>
</organism>
<dbReference type="InterPro" id="IPR036249">
    <property type="entry name" value="Thioredoxin-like_sf"/>
</dbReference>
<protein>
    <recommendedName>
        <fullName evidence="1">Thioredoxin-like fold domain-containing protein</fullName>
    </recommendedName>
</protein>
<name>A0ABQ2DA10_9DEIO</name>
<sequence length="226" mass="25913">MRDSSWFGLFFSLVLLLLMGGSAGVYSEVLEDQKQALKEAFLNRVPMWGNRESKIVLVEFADLNCSDCKTLHQTVFQKTIEYYVQSGRAVYYFVDVGMLGKDSAYGTRFSYCLQKHDPQQIQTFIDRIYATPGQHWNASKYHSLYLSMQGQHLPEIKRCTGSRAAQAFLEENQRRMKKSQVQQVPALSINDRLYPYHPKAVERGLQDLSGWLVSSLKVQPGHQAVF</sequence>
<dbReference type="InterPro" id="IPR012336">
    <property type="entry name" value="Thioredoxin-like_fold"/>
</dbReference>
<feature type="domain" description="Thioredoxin-like fold" evidence="1">
    <location>
        <begin position="47"/>
        <end position="200"/>
    </location>
</feature>
<proteinExistence type="predicted"/>
<dbReference type="Proteomes" id="UP000632222">
    <property type="component" value="Unassembled WGS sequence"/>
</dbReference>
<dbReference type="Pfam" id="PF13462">
    <property type="entry name" value="Thioredoxin_4"/>
    <property type="match status" value="1"/>
</dbReference>
<gene>
    <name evidence="2" type="ORF">GCM10008938_39470</name>
</gene>
<evidence type="ECO:0000313" key="2">
    <source>
        <dbReference type="EMBL" id="GGJ49622.1"/>
    </source>
</evidence>
<evidence type="ECO:0000313" key="3">
    <source>
        <dbReference type="Proteomes" id="UP000632222"/>
    </source>
</evidence>